<organism evidence="1 2">
    <name type="scientific">Blautia segnis</name>
    <dbReference type="NCBI Taxonomy" id="2763030"/>
    <lineage>
        <taxon>Bacteria</taxon>
        <taxon>Bacillati</taxon>
        <taxon>Bacillota</taxon>
        <taxon>Clostridia</taxon>
        <taxon>Lachnospirales</taxon>
        <taxon>Lachnospiraceae</taxon>
        <taxon>Blautia</taxon>
    </lineage>
</organism>
<dbReference type="RefSeq" id="WP_186901255.1">
    <property type="nucleotide sequence ID" value="NZ_JACOOT010000019.1"/>
</dbReference>
<dbReference type="AlphaFoldDB" id="A0A8I0AAL0"/>
<reference evidence="1 2" key="1">
    <citation type="submission" date="2020-08" db="EMBL/GenBank/DDBJ databases">
        <title>Genome public.</title>
        <authorList>
            <person name="Liu C."/>
            <person name="Sun Q."/>
        </authorList>
    </citation>
    <scope>NUCLEOTIDE SEQUENCE [LARGE SCALE GENOMIC DNA]</scope>
    <source>
        <strain evidence="1 2">BX17</strain>
    </source>
</reference>
<accession>A0A8I0AAL0</accession>
<protein>
    <submittedName>
        <fullName evidence="1">Uncharacterized protein</fullName>
    </submittedName>
</protein>
<evidence type="ECO:0000313" key="2">
    <source>
        <dbReference type="Proteomes" id="UP000652847"/>
    </source>
</evidence>
<dbReference type="EMBL" id="JACOOT010000019">
    <property type="protein sequence ID" value="MBC5651085.1"/>
    <property type="molecule type" value="Genomic_DNA"/>
</dbReference>
<comment type="caution">
    <text evidence="1">The sequence shown here is derived from an EMBL/GenBank/DDBJ whole genome shotgun (WGS) entry which is preliminary data.</text>
</comment>
<gene>
    <name evidence="1" type="ORF">H8S54_08190</name>
</gene>
<evidence type="ECO:0000313" key="1">
    <source>
        <dbReference type="EMBL" id="MBC5651085.1"/>
    </source>
</evidence>
<name>A0A8I0AAL0_9FIRM</name>
<keyword evidence="2" id="KW-1185">Reference proteome</keyword>
<proteinExistence type="predicted"/>
<dbReference type="Proteomes" id="UP000652847">
    <property type="component" value="Unassembled WGS sequence"/>
</dbReference>
<sequence length="80" mass="8715">MIKAIFSASPTNMTMAQALQWDYNPSLISVPVFFVSSTGNGDENLVVSGTHLQEIFDAVPDTVTKVRARRTEAGGGEERR</sequence>